<reference evidence="1 2" key="1">
    <citation type="submission" date="2016-08" db="EMBL/GenBank/DDBJ databases">
        <title>A Parts List for Fungal Cellulosomes Revealed by Comparative Genomics.</title>
        <authorList>
            <consortium name="DOE Joint Genome Institute"/>
            <person name="Haitjema C.H."/>
            <person name="Gilmore S.P."/>
            <person name="Henske J.K."/>
            <person name="Solomon K.V."/>
            <person name="De Groot R."/>
            <person name="Kuo A."/>
            <person name="Mondo S.J."/>
            <person name="Salamov A.A."/>
            <person name="Labutti K."/>
            <person name="Zhao Z."/>
            <person name="Chiniquy J."/>
            <person name="Barry K."/>
            <person name="Brewer H.M."/>
            <person name="Purvine S.O."/>
            <person name="Wright A.T."/>
            <person name="Boxma B."/>
            <person name="Van Alen T."/>
            <person name="Hackstein J.H."/>
            <person name="Baker S.E."/>
            <person name="Grigoriev I.V."/>
            <person name="O'Malley M.A."/>
        </authorList>
    </citation>
    <scope>NUCLEOTIDE SEQUENCE [LARGE SCALE GENOMIC DNA]</scope>
    <source>
        <strain evidence="1 2">S4</strain>
    </source>
</reference>
<name>A0A1Y1X222_9FUNG</name>
<sequence>MIYKDTALTEKEIQKIQKSIEASDKAIFKLHKAITAYDKAERLSVVEIFSNGLVTLLIKRDKMDEARAHMIELSL</sequence>
<proteinExistence type="predicted"/>
<gene>
    <name evidence="1" type="ORF">BCR32DRAFT_281050</name>
</gene>
<protein>
    <submittedName>
        <fullName evidence="1">Uncharacterized protein</fullName>
    </submittedName>
</protein>
<dbReference type="Proteomes" id="UP000193944">
    <property type="component" value="Unassembled WGS sequence"/>
</dbReference>
<comment type="caution">
    <text evidence="1">The sequence shown here is derived from an EMBL/GenBank/DDBJ whole genome shotgun (WGS) entry which is preliminary data.</text>
</comment>
<dbReference type="AlphaFoldDB" id="A0A1Y1X222"/>
<accession>A0A1Y1X222</accession>
<evidence type="ECO:0000313" key="1">
    <source>
        <dbReference type="EMBL" id="ORX79857.1"/>
    </source>
</evidence>
<organism evidence="1 2">
    <name type="scientific">Anaeromyces robustus</name>
    <dbReference type="NCBI Taxonomy" id="1754192"/>
    <lineage>
        <taxon>Eukaryota</taxon>
        <taxon>Fungi</taxon>
        <taxon>Fungi incertae sedis</taxon>
        <taxon>Chytridiomycota</taxon>
        <taxon>Chytridiomycota incertae sedis</taxon>
        <taxon>Neocallimastigomycetes</taxon>
        <taxon>Neocallimastigales</taxon>
        <taxon>Neocallimastigaceae</taxon>
        <taxon>Anaeromyces</taxon>
    </lineage>
</organism>
<keyword evidence="2" id="KW-1185">Reference proteome</keyword>
<dbReference type="EMBL" id="MCFG01000162">
    <property type="protein sequence ID" value="ORX79857.1"/>
    <property type="molecule type" value="Genomic_DNA"/>
</dbReference>
<reference evidence="1 2" key="2">
    <citation type="submission" date="2016-08" db="EMBL/GenBank/DDBJ databases">
        <title>Pervasive Adenine N6-methylation of Active Genes in Fungi.</title>
        <authorList>
            <consortium name="DOE Joint Genome Institute"/>
            <person name="Mondo S.J."/>
            <person name="Dannebaum R.O."/>
            <person name="Kuo R.C."/>
            <person name="Labutti K."/>
            <person name="Haridas S."/>
            <person name="Kuo A."/>
            <person name="Salamov A."/>
            <person name="Ahrendt S.R."/>
            <person name="Lipzen A."/>
            <person name="Sullivan W."/>
            <person name="Andreopoulos W.B."/>
            <person name="Clum A."/>
            <person name="Lindquist E."/>
            <person name="Daum C."/>
            <person name="Ramamoorthy G.K."/>
            <person name="Gryganskyi A."/>
            <person name="Culley D."/>
            <person name="Magnuson J.K."/>
            <person name="James T.Y."/>
            <person name="O'Malley M.A."/>
            <person name="Stajich J.E."/>
            <person name="Spatafora J.W."/>
            <person name="Visel A."/>
            <person name="Grigoriev I.V."/>
        </authorList>
    </citation>
    <scope>NUCLEOTIDE SEQUENCE [LARGE SCALE GENOMIC DNA]</scope>
    <source>
        <strain evidence="1 2">S4</strain>
    </source>
</reference>
<evidence type="ECO:0000313" key="2">
    <source>
        <dbReference type="Proteomes" id="UP000193944"/>
    </source>
</evidence>